<organism evidence="1 2">
    <name type="scientific">Plakobranchus ocellatus</name>
    <dbReference type="NCBI Taxonomy" id="259542"/>
    <lineage>
        <taxon>Eukaryota</taxon>
        <taxon>Metazoa</taxon>
        <taxon>Spiralia</taxon>
        <taxon>Lophotrochozoa</taxon>
        <taxon>Mollusca</taxon>
        <taxon>Gastropoda</taxon>
        <taxon>Heterobranchia</taxon>
        <taxon>Euthyneura</taxon>
        <taxon>Panpulmonata</taxon>
        <taxon>Sacoglossa</taxon>
        <taxon>Placobranchoidea</taxon>
        <taxon>Plakobranchidae</taxon>
        <taxon>Plakobranchus</taxon>
    </lineage>
</organism>
<comment type="caution">
    <text evidence="1">The sequence shown here is derived from an EMBL/GenBank/DDBJ whole genome shotgun (WGS) entry which is preliminary data.</text>
</comment>
<accession>A0AAV3YUA1</accession>
<dbReference type="AlphaFoldDB" id="A0AAV3YUA1"/>
<gene>
    <name evidence="1" type="ORF">PoB_001223700</name>
</gene>
<dbReference type="Proteomes" id="UP000735302">
    <property type="component" value="Unassembled WGS sequence"/>
</dbReference>
<reference evidence="1 2" key="1">
    <citation type="journal article" date="2021" name="Elife">
        <title>Chloroplast acquisition without the gene transfer in kleptoplastic sea slugs, Plakobranchus ocellatus.</title>
        <authorList>
            <person name="Maeda T."/>
            <person name="Takahashi S."/>
            <person name="Yoshida T."/>
            <person name="Shimamura S."/>
            <person name="Takaki Y."/>
            <person name="Nagai Y."/>
            <person name="Toyoda A."/>
            <person name="Suzuki Y."/>
            <person name="Arimoto A."/>
            <person name="Ishii H."/>
            <person name="Satoh N."/>
            <person name="Nishiyama T."/>
            <person name="Hasebe M."/>
            <person name="Maruyama T."/>
            <person name="Minagawa J."/>
            <person name="Obokata J."/>
            <person name="Shigenobu S."/>
        </authorList>
    </citation>
    <scope>NUCLEOTIDE SEQUENCE [LARGE SCALE GENOMIC DNA]</scope>
</reference>
<keyword evidence="2" id="KW-1185">Reference proteome</keyword>
<name>A0AAV3YUA1_9GAST</name>
<dbReference type="EMBL" id="BLXT01001455">
    <property type="protein sequence ID" value="GFN85731.1"/>
    <property type="molecule type" value="Genomic_DNA"/>
</dbReference>
<protein>
    <submittedName>
        <fullName evidence="1">Carbohydrate sulfotransferase</fullName>
    </submittedName>
</protein>
<evidence type="ECO:0000313" key="1">
    <source>
        <dbReference type="EMBL" id="GFN85731.1"/>
    </source>
</evidence>
<sequence>MHSEDEVRSITDYNFYIYKWDLENCLTNMELALRLWKTFQVNGYIRMEAAFPKIKIGKKKYRTHESVIAFKEHLKTVLIEHMRQDPLSEEEHYKQRELAVSLAYR</sequence>
<evidence type="ECO:0000313" key="2">
    <source>
        <dbReference type="Proteomes" id="UP000735302"/>
    </source>
</evidence>
<proteinExistence type="predicted"/>